<comment type="caution">
    <text evidence="5">The sequence shown here is derived from an EMBL/GenBank/DDBJ whole genome shotgun (WGS) entry which is preliminary data.</text>
</comment>
<dbReference type="InterPro" id="IPR008984">
    <property type="entry name" value="SMAD_FHA_dom_sf"/>
</dbReference>
<organism evidence="5 6">
    <name type="scientific">Pelagomonas calceolata</name>
    <dbReference type="NCBI Taxonomy" id="35677"/>
    <lineage>
        <taxon>Eukaryota</taxon>
        <taxon>Sar</taxon>
        <taxon>Stramenopiles</taxon>
        <taxon>Ochrophyta</taxon>
        <taxon>Pelagophyceae</taxon>
        <taxon>Pelagomonadales</taxon>
        <taxon>Pelagomonadaceae</taxon>
        <taxon>Pelagomonas</taxon>
    </lineage>
</organism>
<proteinExistence type="predicted"/>
<dbReference type="SMART" id="SM00240">
    <property type="entry name" value="FHA"/>
    <property type="match status" value="1"/>
</dbReference>
<evidence type="ECO:0000259" key="4">
    <source>
        <dbReference type="PROSITE" id="PS50089"/>
    </source>
</evidence>
<dbReference type="Proteomes" id="UP000789595">
    <property type="component" value="Unassembled WGS sequence"/>
</dbReference>
<evidence type="ECO:0000256" key="1">
    <source>
        <dbReference type="PROSITE-ProRule" id="PRU00175"/>
    </source>
</evidence>
<dbReference type="CDD" id="cd00060">
    <property type="entry name" value="FHA"/>
    <property type="match status" value="1"/>
</dbReference>
<dbReference type="EMBL" id="CAKKNE010000003">
    <property type="protein sequence ID" value="CAH0372841.1"/>
    <property type="molecule type" value="Genomic_DNA"/>
</dbReference>
<dbReference type="Gene3D" id="2.60.200.20">
    <property type="match status" value="1"/>
</dbReference>
<dbReference type="Gene3D" id="3.30.40.10">
    <property type="entry name" value="Zinc/RING finger domain, C3HC4 (zinc finger)"/>
    <property type="match status" value="1"/>
</dbReference>
<reference evidence="5" key="1">
    <citation type="submission" date="2021-11" db="EMBL/GenBank/DDBJ databases">
        <authorList>
            <consortium name="Genoscope - CEA"/>
            <person name="William W."/>
        </authorList>
    </citation>
    <scope>NUCLEOTIDE SEQUENCE</scope>
</reference>
<feature type="compositionally biased region" description="Basic and acidic residues" evidence="2">
    <location>
        <begin position="210"/>
        <end position="224"/>
    </location>
</feature>
<feature type="domain" description="FHA" evidence="3">
    <location>
        <begin position="27"/>
        <end position="77"/>
    </location>
</feature>
<feature type="domain" description="RING-type" evidence="4">
    <location>
        <begin position="138"/>
        <end position="176"/>
    </location>
</feature>
<protein>
    <recommendedName>
        <fullName evidence="7">RING-type E3 ubiquitin transferase</fullName>
    </recommendedName>
</protein>
<keyword evidence="6" id="KW-1185">Reference proteome</keyword>
<name>A0A8J2SR49_9STRA</name>
<dbReference type="SUPFAM" id="SSF57850">
    <property type="entry name" value="RING/U-box"/>
    <property type="match status" value="1"/>
</dbReference>
<dbReference type="InterPro" id="IPR001841">
    <property type="entry name" value="Znf_RING"/>
</dbReference>
<evidence type="ECO:0000259" key="3">
    <source>
        <dbReference type="PROSITE" id="PS50006"/>
    </source>
</evidence>
<dbReference type="GO" id="GO:0008270">
    <property type="term" value="F:zinc ion binding"/>
    <property type="evidence" value="ECO:0007669"/>
    <property type="project" value="UniProtKB-KW"/>
</dbReference>
<dbReference type="PANTHER" id="PTHR12109">
    <property type="entry name" value="RING FINGER PROTEIN 141-RELATED"/>
    <property type="match status" value="1"/>
</dbReference>
<dbReference type="OrthoDB" id="6105938at2759"/>
<sequence length="293" mass="31375">MAGTTFALVPQLAGTRPLIRLPASGEVTVGRSAGAQIQLNAAFISRRHARLIAEAGRAYVVPLCRDDKLVTVNGVPAARGARVELRAGDAVSFVKEEADFAYRVERRAPPAANEGQTASGTKRPRAASDGDVEADYECCICSGVIAACHCLPCGHAACGECLVRWLATKRECPECRAAVPPLAVLAPVHIVDNAIEARIGAVRAAEREDWEARRSRWRRTRPDGPLRAPPSPAERGPRPRAPPPRASTAAPPRARRRRNAIPPVADIRALLAGRRRAAAVTDLTEPEIISIDD</sequence>
<keyword evidence="1" id="KW-0862">Zinc</keyword>
<gene>
    <name evidence="5" type="ORF">PECAL_3P28960</name>
</gene>
<dbReference type="SUPFAM" id="SSF49879">
    <property type="entry name" value="SMAD/FHA domain"/>
    <property type="match status" value="1"/>
</dbReference>
<evidence type="ECO:0000256" key="2">
    <source>
        <dbReference type="SAM" id="MobiDB-lite"/>
    </source>
</evidence>
<evidence type="ECO:0000313" key="6">
    <source>
        <dbReference type="Proteomes" id="UP000789595"/>
    </source>
</evidence>
<dbReference type="InterPro" id="IPR047126">
    <property type="entry name" value="RNF141-like"/>
</dbReference>
<dbReference type="AlphaFoldDB" id="A0A8J2SR49"/>
<keyword evidence="1" id="KW-0863">Zinc-finger</keyword>
<accession>A0A8J2SR49</accession>
<dbReference type="InterPro" id="IPR000253">
    <property type="entry name" value="FHA_dom"/>
</dbReference>
<dbReference type="Pfam" id="PF00498">
    <property type="entry name" value="FHA"/>
    <property type="match status" value="1"/>
</dbReference>
<dbReference type="PROSITE" id="PS50006">
    <property type="entry name" value="FHA_DOMAIN"/>
    <property type="match status" value="1"/>
</dbReference>
<evidence type="ECO:0000313" key="5">
    <source>
        <dbReference type="EMBL" id="CAH0372841.1"/>
    </source>
</evidence>
<feature type="region of interest" description="Disordered" evidence="2">
    <location>
        <begin position="105"/>
        <end position="126"/>
    </location>
</feature>
<evidence type="ECO:0008006" key="7">
    <source>
        <dbReference type="Google" id="ProtNLM"/>
    </source>
</evidence>
<keyword evidence="1" id="KW-0479">Metal-binding</keyword>
<feature type="region of interest" description="Disordered" evidence="2">
    <location>
        <begin position="210"/>
        <end position="261"/>
    </location>
</feature>
<dbReference type="InterPro" id="IPR013083">
    <property type="entry name" value="Znf_RING/FYVE/PHD"/>
</dbReference>
<dbReference type="PROSITE" id="PS50089">
    <property type="entry name" value="ZF_RING_2"/>
    <property type="match status" value="1"/>
</dbReference>